<evidence type="ECO:0000313" key="3">
    <source>
        <dbReference type="Proteomes" id="UP000004030"/>
    </source>
</evidence>
<evidence type="ECO:0000256" key="1">
    <source>
        <dbReference type="SAM" id="Phobius"/>
    </source>
</evidence>
<dbReference type="Proteomes" id="UP000004030">
    <property type="component" value="Unassembled WGS sequence"/>
</dbReference>
<feature type="transmembrane region" description="Helical" evidence="1">
    <location>
        <begin position="122"/>
        <end position="141"/>
    </location>
</feature>
<accession>G6EI24</accession>
<feature type="transmembrane region" description="Helical" evidence="1">
    <location>
        <begin position="153"/>
        <end position="172"/>
    </location>
</feature>
<keyword evidence="1" id="KW-0812">Transmembrane</keyword>
<feature type="transmembrane region" description="Helical" evidence="1">
    <location>
        <begin position="89"/>
        <end position="110"/>
    </location>
</feature>
<proteinExistence type="predicted"/>
<name>G6EI24_9SPHN</name>
<reference evidence="2 3" key="1">
    <citation type="journal article" date="2012" name="J. Bacteriol.">
        <title>Genome sequence of benzo(a)pyrene-degrading bacterium Novosphingobium pentaromativorans US6-1.</title>
        <authorList>
            <person name="Luo Y.R."/>
            <person name="Kang S.G."/>
            <person name="Kim S.J."/>
            <person name="Kim M.R."/>
            <person name="Li N."/>
            <person name="Lee J.H."/>
            <person name="Kwon K.K."/>
        </authorList>
    </citation>
    <scope>NUCLEOTIDE SEQUENCE [LARGE SCALE GENOMIC DNA]</scope>
    <source>
        <strain evidence="2 3">US6-1</strain>
    </source>
</reference>
<evidence type="ECO:0000313" key="2">
    <source>
        <dbReference type="EMBL" id="EHJ59158.1"/>
    </source>
</evidence>
<comment type="caution">
    <text evidence="2">The sequence shown here is derived from an EMBL/GenBank/DDBJ whole genome shotgun (WGS) entry which is preliminary data.</text>
</comment>
<protein>
    <submittedName>
        <fullName evidence="2">Uncharacterized protein</fullName>
    </submittedName>
</protein>
<keyword evidence="1" id="KW-0472">Membrane</keyword>
<keyword evidence="1" id="KW-1133">Transmembrane helix</keyword>
<feature type="transmembrane region" description="Helical" evidence="1">
    <location>
        <begin position="40"/>
        <end position="59"/>
    </location>
</feature>
<sequence length="173" mass="17948">MLRRSWSRRTRSHGLNLAAWGALALSIALGWSSAGAWGTAVEIIVAMALAFVLLGWAAWSSPPGKAAASNRRVGMLPENGGALRVGRRFVTFAFVAVLALVSSLGLAVAARGLALAAGAGEVNANAISLYVTPLAWTGMAYALMMTGSRRRQLVMLAFGTVAAVPAYMIGAMT</sequence>
<dbReference type="eggNOG" id="ENOG502ZSV5">
    <property type="taxonomic scope" value="Bacteria"/>
</dbReference>
<dbReference type="AlphaFoldDB" id="G6EI24"/>
<dbReference type="EMBL" id="AGFM01000062">
    <property type="protein sequence ID" value="EHJ59158.1"/>
    <property type="molecule type" value="Genomic_DNA"/>
</dbReference>
<dbReference type="PATRIC" id="fig|1088721.3.peg.3933"/>
<organism evidence="2 3">
    <name type="scientific">Novosphingobium pentaromativorans US6-1</name>
    <dbReference type="NCBI Taxonomy" id="1088721"/>
    <lineage>
        <taxon>Bacteria</taxon>
        <taxon>Pseudomonadati</taxon>
        <taxon>Pseudomonadota</taxon>
        <taxon>Alphaproteobacteria</taxon>
        <taxon>Sphingomonadales</taxon>
        <taxon>Sphingomonadaceae</taxon>
        <taxon>Novosphingobium</taxon>
    </lineage>
</organism>
<keyword evidence="3" id="KW-1185">Reference proteome</keyword>
<gene>
    <name evidence="2" type="ORF">NSU_3995</name>
</gene>